<name>A0A1H6YDL8_9PSED</name>
<keyword evidence="3" id="KW-1185">Reference proteome</keyword>
<dbReference type="EMBL" id="FNZE01000007">
    <property type="protein sequence ID" value="SEJ34825.1"/>
    <property type="molecule type" value="Genomic_DNA"/>
</dbReference>
<dbReference type="RefSeq" id="WP_090310649.1">
    <property type="nucleotide sequence ID" value="NZ_FNZE01000007.1"/>
</dbReference>
<sequence length="425" mass="47402">MSIWNSPLARMKAIALGLLLLAAALYALATHMAVAQPAWGWGYLAAFAEAAMVGAIADWFAVTALFRHPLGLPIPHTAIIPRKQARLGQNLADFICTHFLATPQVLAKLDAFDAAARLAGWLRQPSNAEALGGQLVGVARYGIHALRDERVRRFIQRSATAKLREVDLASLGGQLLDLLTHERRHQAMLDELLAQLDELLQDEAVQQRIAAGLSSEFSALRFRLFGKDIGLDEKAGQWSADKVVRRVSALIGEISRDEQHELRGKFDRCVARCIERLKEDPAFRLKGEQIREQLLAHPAVAAYLRGLGDELVDWLQADLADADSTIRRRLIKLSLRLGEALERDAAMRRWINDQLLEVAPKLVERHREDIRRYIAERVEKWNSDELVALLEHNVGKDLQFIRINGTLVGGMVGLLLHGLTRLLSG</sequence>
<dbReference type="OrthoDB" id="9769590at2"/>
<protein>
    <submittedName>
        <fullName evidence="2">Uncharacterized membrane-anchored protein YjiN, DUF445 family</fullName>
    </submittedName>
</protein>
<dbReference type="PANTHER" id="PTHR38442:SF1">
    <property type="entry name" value="INNER MEMBRANE PROTEIN"/>
    <property type="match status" value="1"/>
</dbReference>
<dbReference type="Pfam" id="PF04286">
    <property type="entry name" value="DUF445"/>
    <property type="match status" value="1"/>
</dbReference>
<reference evidence="3" key="1">
    <citation type="submission" date="2016-10" db="EMBL/GenBank/DDBJ databases">
        <authorList>
            <person name="Varghese N."/>
            <person name="Submissions S."/>
        </authorList>
    </citation>
    <scope>NUCLEOTIDE SEQUENCE [LARGE SCALE GENOMIC DNA]</scope>
    <source>
        <strain evidence="3">LMG 25967</strain>
    </source>
</reference>
<keyword evidence="1" id="KW-1133">Transmembrane helix</keyword>
<feature type="transmembrane region" description="Helical" evidence="1">
    <location>
        <begin position="45"/>
        <end position="66"/>
    </location>
</feature>
<gene>
    <name evidence="2" type="ORF">SAMN05216201_107137</name>
</gene>
<dbReference type="PANTHER" id="PTHR38442">
    <property type="entry name" value="INNER MEMBRANE PROTEIN-RELATED"/>
    <property type="match status" value="1"/>
</dbReference>
<keyword evidence="1" id="KW-0472">Membrane</keyword>
<accession>A0A1H6YDL8</accession>
<keyword evidence="1" id="KW-0812">Transmembrane</keyword>
<evidence type="ECO:0000256" key="1">
    <source>
        <dbReference type="SAM" id="Phobius"/>
    </source>
</evidence>
<dbReference type="InterPro" id="IPR007383">
    <property type="entry name" value="DUF445"/>
</dbReference>
<dbReference type="Proteomes" id="UP000242930">
    <property type="component" value="Unassembled WGS sequence"/>
</dbReference>
<dbReference type="GO" id="GO:0005886">
    <property type="term" value="C:plasma membrane"/>
    <property type="evidence" value="ECO:0007669"/>
    <property type="project" value="TreeGrafter"/>
</dbReference>
<organism evidence="2 3">
    <name type="scientific">Pseudomonas linyingensis</name>
    <dbReference type="NCBI Taxonomy" id="915471"/>
    <lineage>
        <taxon>Bacteria</taxon>
        <taxon>Pseudomonadati</taxon>
        <taxon>Pseudomonadota</taxon>
        <taxon>Gammaproteobacteria</taxon>
        <taxon>Pseudomonadales</taxon>
        <taxon>Pseudomonadaceae</taxon>
        <taxon>Pseudomonas</taxon>
    </lineage>
</organism>
<evidence type="ECO:0000313" key="2">
    <source>
        <dbReference type="EMBL" id="SEJ34825.1"/>
    </source>
</evidence>
<proteinExistence type="predicted"/>
<dbReference type="STRING" id="915471.SAMN05216201_107137"/>
<dbReference type="AlphaFoldDB" id="A0A1H6YDL8"/>
<evidence type="ECO:0000313" key="3">
    <source>
        <dbReference type="Proteomes" id="UP000242930"/>
    </source>
</evidence>